<dbReference type="AlphaFoldDB" id="A0A101M0L5"/>
<keyword evidence="1" id="KW-0496">Mitochondrion</keyword>
<sequence length="63" mass="7245">MKEICNSDFHDPSLNERDHSGMNYICNYAFIHYICNYALCSMQGNFLLVRTGQGCAFLINSFI</sequence>
<proteinExistence type="predicted"/>
<evidence type="ECO:0000313" key="1">
    <source>
        <dbReference type="EMBL" id="KUM48829.1"/>
    </source>
</evidence>
<comment type="caution">
    <text evidence="1">The sequence shown here is derived from an EMBL/GenBank/DDBJ whole genome shotgun (WGS) entry which is preliminary data.</text>
</comment>
<organism evidence="1">
    <name type="scientific">Picea glauca</name>
    <name type="common">White spruce</name>
    <name type="synonym">Pinus glauca</name>
    <dbReference type="NCBI Taxonomy" id="3330"/>
    <lineage>
        <taxon>Eukaryota</taxon>
        <taxon>Viridiplantae</taxon>
        <taxon>Streptophyta</taxon>
        <taxon>Embryophyta</taxon>
        <taxon>Tracheophyta</taxon>
        <taxon>Spermatophyta</taxon>
        <taxon>Pinopsida</taxon>
        <taxon>Pinidae</taxon>
        <taxon>Conifers I</taxon>
        <taxon>Pinales</taxon>
        <taxon>Pinaceae</taxon>
        <taxon>Picea</taxon>
    </lineage>
</organism>
<protein>
    <submittedName>
        <fullName evidence="1">Uncharacterized protein</fullName>
    </submittedName>
</protein>
<gene>
    <name evidence="1" type="ORF">ABT39_MTgene4165</name>
</gene>
<geneLocation type="mitochondrion" evidence="1"/>
<dbReference type="EMBL" id="LKAM01000004">
    <property type="protein sequence ID" value="KUM48829.1"/>
    <property type="molecule type" value="Genomic_DNA"/>
</dbReference>
<name>A0A101M0L5_PICGL</name>
<reference evidence="1" key="1">
    <citation type="journal article" date="2015" name="Genome Biol. Evol.">
        <title>Organellar Genomes of White Spruce (Picea glauca): Assembly and Annotation.</title>
        <authorList>
            <person name="Jackman S.D."/>
            <person name="Warren R.L."/>
            <person name="Gibb E.A."/>
            <person name="Vandervalk B.P."/>
            <person name="Mohamadi H."/>
            <person name="Chu J."/>
            <person name="Raymond A."/>
            <person name="Pleasance S."/>
            <person name="Coope R."/>
            <person name="Wildung M.R."/>
            <person name="Ritland C.E."/>
            <person name="Bousquet J."/>
            <person name="Jones S.J."/>
            <person name="Bohlmann J."/>
            <person name="Birol I."/>
        </authorList>
    </citation>
    <scope>NUCLEOTIDE SEQUENCE [LARGE SCALE GENOMIC DNA]</scope>
    <source>
        <tissue evidence="1">Flushing bud</tissue>
    </source>
</reference>
<accession>A0A101M0L5</accession>